<keyword evidence="3" id="KW-1185">Reference proteome</keyword>
<organism evidence="2 3">
    <name type="scientific">Rhynchophorus ferrugineus</name>
    <name type="common">Red palm weevil</name>
    <name type="synonym">Curculio ferrugineus</name>
    <dbReference type="NCBI Taxonomy" id="354439"/>
    <lineage>
        <taxon>Eukaryota</taxon>
        <taxon>Metazoa</taxon>
        <taxon>Ecdysozoa</taxon>
        <taxon>Arthropoda</taxon>
        <taxon>Hexapoda</taxon>
        <taxon>Insecta</taxon>
        <taxon>Pterygota</taxon>
        <taxon>Neoptera</taxon>
        <taxon>Endopterygota</taxon>
        <taxon>Coleoptera</taxon>
        <taxon>Polyphaga</taxon>
        <taxon>Cucujiformia</taxon>
        <taxon>Curculionidae</taxon>
        <taxon>Dryophthorinae</taxon>
        <taxon>Rhynchophorus</taxon>
    </lineage>
</organism>
<proteinExistence type="predicted"/>
<gene>
    <name evidence="2" type="ORF">GWI33_015933</name>
</gene>
<evidence type="ECO:0000313" key="2">
    <source>
        <dbReference type="EMBL" id="KAF7271164.1"/>
    </source>
</evidence>
<reference evidence="2" key="1">
    <citation type="submission" date="2020-08" db="EMBL/GenBank/DDBJ databases">
        <title>Genome sequencing and assembly of the red palm weevil Rhynchophorus ferrugineus.</title>
        <authorList>
            <person name="Dias G.B."/>
            <person name="Bergman C.M."/>
            <person name="Manee M."/>
        </authorList>
    </citation>
    <scope>NUCLEOTIDE SEQUENCE</scope>
    <source>
        <strain evidence="2">AA-2017</strain>
        <tissue evidence="2">Whole larva</tissue>
    </source>
</reference>
<name>A0A834HZT4_RHYFE</name>
<feature type="transmembrane region" description="Helical" evidence="1">
    <location>
        <begin position="49"/>
        <end position="70"/>
    </location>
</feature>
<dbReference type="EMBL" id="JAACXV010014009">
    <property type="protein sequence ID" value="KAF7271164.1"/>
    <property type="molecule type" value="Genomic_DNA"/>
</dbReference>
<comment type="caution">
    <text evidence="2">The sequence shown here is derived from an EMBL/GenBank/DDBJ whole genome shotgun (WGS) entry which is preliminary data.</text>
</comment>
<protein>
    <submittedName>
        <fullName evidence="2">Uncharacterized protein</fullName>
    </submittedName>
</protein>
<evidence type="ECO:0000313" key="3">
    <source>
        <dbReference type="Proteomes" id="UP000625711"/>
    </source>
</evidence>
<keyword evidence="1" id="KW-1133">Transmembrane helix</keyword>
<keyword evidence="1" id="KW-0812">Transmembrane</keyword>
<evidence type="ECO:0000256" key="1">
    <source>
        <dbReference type="SAM" id="Phobius"/>
    </source>
</evidence>
<dbReference type="AlphaFoldDB" id="A0A834HZT4"/>
<keyword evidence="1" id="KW-0472">Membrane</keyword>
<dbReference type="Proteomes" id="UP000625711">
    <property type="component" value="Unassembled WGS sequence"/>
</dbReference>
<feature type="transmembrane region" description="Helical" evidence="1">
    <location>
        <begin position="77"/>
        <end position="99"/>
    </location>
</feature>
<sequence length="132" mass="14852">MNFMNTELMDSFLSAFCGAIAVTYGELYDIYLMPLDKMGGFGDIIEFSMITYFFIFSGIFCLVFFIKALMDSHNPLIPAYVTADIFTILSYIFTLYAFGQVTLNRCNVRYHGGFYQVHGGLICSGLLLTSSL</sequence>
<accession>A0A834HZT4</accession>